<feature type="compositionally biased region" description="Low complexity" evidence="1">
    <location>
        <begin position="238"/>
        <end position="249"/>
    </location>
</feature>
<dbReference type="OrthoDB" id="159593at2759"/>
<name>A0A2P4X2D0_9STRA</name>
<gene>
    <name evidence="2" type="ORF">PHPALM_31518</name>
</gene>
<proteinExistence type="predicted"/>
<evidence type="ECO:0000313" key="2">
    <source>
        <dbReference type="EMBL" id="POM59709.1"/>
    </source>
</evidence>
<organism evidence="2 3">
    <name type="scientific">Phytophthora palmivora</name>
    <dbReference type="NCBI Taxonomy" id="4796"/>
    <lineage>
        <taxon>Eukaryota</taxon>
        <taxon>Sar</taxon>
        <taxon>Stramenopiles</taxon>
        <taxon>Oomycota</taxon>
        <taxon>Peronosporomycetes</taxon>
        <taxon>Peronosporales</taxon>
        <taxon>Peronosporaceae</taxon>
        <taxon>Phytophthora</taxon>
    </lineage>
</organism>
<protein>
    <submittedName>
        <fullName evidence="2">Uncharacterized protein</fullName>
    </submittedName>
</protein>
<comment type="caution">
    <text evidence="2">The sequence shown here is derived from an EMBL/GenBank/DDBJ whole genome shotgun (WGS) entry which is preliminary data.</text>
</comment>
<feature type="region of interest" description="Disordered" evidence="1">
    <location>
        <begin position="105"/>
        <end position="124"/>
    </location>
</feature>
<evidence type="ECO:0000313" key="3">
    <source>
        <dbReference type="Proteomes" id="UP000237271"/>
    </source>
</evidence>
<evidence type="ECO:0000256" key="1">
    <source>
        <dbReference type="SAM" id="MobiDB-lite"/>
    </source>
</evidence>
<dbReference type="EMBL" id="NCKW01017050">
    <property type="protein sequence ID" value="POM59709.1"/>
    <property type="molecule type" value="Genomic_DNA"/>
</dbReference>
<keyword evidence="3" id="KW-1185">Reference proteome</keyword>
<dbReference type="Proteomes" id="UP000237271">
    <property type="component" value="Unassembled WGS sequence"/>
</dbReference>
<reference evidence="2 3" key="1">
    <citation type="journal article" date="2017" name="Genome Biol. Evol.">
        <title>Phytophthora megakarya and P. palmivora, closely related causal agents of cacao black pod rot, underwent increases in genome sizes and gene numbers by different mechanisms.</title>
        <authorList>
            <person name="Ali S.S."/>
            <person name="Shao J."/>
            <person name="Lary D.J."/>
            <person name="Kronmiller B."/>
            <person name="Shen D."/>
            <person name="Strem M.D."/>
            <person name="Amoako-Attah I."/>
            <person name="Akrofi A.Y."/>
            <person name="Begoude B.A."/>
            <person name="Ten Hoopen G.M."/>
            <person name="Coulibaly K."/>
            <person name="Kebe B.I."/>
            <person name="Melnick R.L."/>
            <person name="Guiltinan M.J."/>
            <person name="Tyler B.M."/>
            <person name="Meinhardt L.W."/>
            <person name="Bailey B.A."/>
        </authorList>
    </citation>
    <scope>NUCLEOTIDE SEQUENCE [LARGE SCALE GENOMIC DNA]</scope>
    <source>
        <strain evidence="3">sbr112.9</strain>
    </source>
</reference>
<feature type="region of interest" description="Disordered" evidence="1">
    <location>
        <begin position="238"/>
        <end position="274"/>
    </location>
</feature>
<accession>A0A2P4X2D0</accession>
<dbReference type="AlphaFoldDB" id="A0A2P4X2D0"/>
<sequence length="410" mass="45882">MEVVTLNERLRSDFSALLKLLPPPYAVSVLSTLKRSIYSPISPVSAPSTDRYTQHCRQMLWRLNSYQYGSASAFLLDLEQLERVATSSEVKKHVQSLLSRLAVSEGEKQGQESHMKVANKRDKEETEANTTWLCNVSLRDQIVTIGTFKTREEALQGYEEQRKLMAESAAGFNKLRQLATTVEAEQREEDKRVLREALAQCHPRLTAMRVSAVVPPAPPVNAVVPSRGVQRIMAKTIATSSPVASPAPSETGASPPKASRASKRQKTEGCASTVKKQRIEASNLAASMSSGSRSYLKLRRLIQKRLCRHLKGKEVCVLSNPDFHDDTRLRATGRLEAGKVYSFRKKKQMTFADYVRDELGRAESACAHMFLVRTKESIDDHLKVCDAFSDDERELGHPQPAKSKKASRRR</sequence>